<gene>
    <name evidence="1" type="ORF">HF853_11765</name>
</gene>
<protein>
    <submittedName>
        <fullName evidence="1">Uncharacterized protein</fullName>
    </submittedName>
</protein>
<dbReference type="RefSeq" id="WP_168970429.1">
    <property type="nucleotide sequence ID" value="NZ_DAMCGO010000037.1"/>
</dbReference>
<reference evidence="1 2" key="1">
    <citation type="submission" date="2020-04" db="EMBL/GenBank/DDBJ databases">
        <authorList>
            <person name="Hitch T.C.A."/>
            <person name="Wylensek D."/>
            <person name="Clavel T."/>
        </authorList>
    </citation>
    <scope>NUCLEOTIDE SEQUENCE [LARGE SCALE GENOMIC DNA]</scope>
    <source>
        <strain evidence="1 2">BL-383-APC-3D</strain>
    </source>
</reference>
<name>A0AB36CNH3_9CORY</name>
<sequence length="106" mass="10839">MSLIVEITEIVGGPIKDLYLALTTGPLFQFPALPPINVQVGPETVGDLNLGSSFEDFGSSFDGMGSSFGDFGSSFGSSVGDFAPNLGSSNGDQNISGFEIPGSSIL</sequence>
<proteinExistence type="predicted"/>
<evidence type="ECO:0000313" key="1">
    <source>
        <dbReference type="EMBL" id="NME90333.1"/>
    </source>
</evidence>
<dbReference type="EMBL" id="JABAFZ010000011">
    <property type="protein sequence ID" value="NME90333.1"/>
    <property type="molecule type" value="Genomic_DNA"/>
</dbReference>
<comment type="caution">
    <text evidence="1">The sequence shown here is derived from an EMBL/GenBank/DDBJ whole genome shotgun (WGS) entry which is preliminary data.</text>
</comment>
<organism evidence="1 2">
    <name type="scientific">Corynebacterium stationis</name>
    <dbReference type="NCBI Taxonomy" id="1705"/>
    <lineage>
        <taxon>Bacteria</taxon>
        <taxon>Bacillati</taxon>
        <taxon>Actinomycetota</taxon>
        <taxon>Actinomycetes</taxon>
        <taxon>Mycobacteriales</taxon>
        <taxon>Corynebacteriaceae</taxon>
        <taxon>Corynebacterium</taxon>
    </lineage>
</organism>
<dbReference type="AlphaFoldDB" id="A0AB36CNH3"/>
<dbReference type="Proteomes" id="UP000544551">
    <property type="component" value="Unassembled WGS sequence"/>
</dbReference>
<evidence type="ECO:0000313" key="2">
    <source>
        <dbReference type="Proteomes" id="UP000544551"/>
    </source>
</evidence>
<accession>A0AB36CNH3</accession>